<feature type="domain" description="RNA-binding S4" evidence="4">
    <location>
        <begin position="11"/>
        <end position="69"/>
    </location>
</feature>
<dbReference type="GO" id="GO:0032259">
    <property type="term" value="P:methylation"/>
    <property type="evidence" value="ECO:0007669"/>
    <property type="project" value="UniProtKB-KW"/>
</dbReference>
<dbReference type="PROSITE" id="PS50889">
    <property type="entry name" value="S4"/>
    <property type="match status" value="1"/>
</dbReference>
<evidence type="ECO:0000313" key="5">
    <source>
        <dbReference type="EMBL" id="MVA98788.1"/>
    </source>
</evidence>
<dbReference type="InterPro" id="IPR047048">
    <property type="entry name" value="TlyA"/>
</dbReference>
<reference evidence="5 6" key="1">
    <citation type="submission" date="2019-12" db="EMBL/GenBank/DDBJ databases">
        <title>Nitratireductor arenosus sp. nov., Isolated from sea sand, Jeju island, South Korea.</title>
        <authorList>
            <person name="Kim W."/>
        </authorList>
    </citation>
    <scope>NUCLEOTIDE SEQUENCE [LARGE SCALE GENOMIC DNA]</scope>
    <source>
        <strain evidence="5 6">CAU 1489</strain>
    </source>
</reference>
<evidence type="ECO:0000256" key="1">
    <source>
        <dbReference type="ARBA" id="ARBA00022884"/>
    </source>
</evidence>
<keyword evidence="5" id="KW-0808">Transferase</keyword>
<dbReference type="Pfam" id="PF01728">
    <property type="entry name" value="FtsJ"/>
    <property type="match status" value="1"/>
</dbReference>
<dbReference type="GO" id="GO:0008168">
    <property type="term" value="F:methyltransferase activity"/>
    <property type="evidence" value="ECO:0007669"/>
    <property type="project" value="UniProtKB-KW"/>
</dbReference>
<comment type="caution">
    <text evidence="5">The sequence shown here is derived from an EMBL/GenBank/DDBJ whole genome shotgun (WGS) entry which is preliminary data.</text>
</comment>
<dbReference type="SMART" id="SM00363">
    <property type="entry name" value="S4"/>
    <property type="match status" value="1"/>
</dbReference>
<dbReference type="EMBL" id="WPHG01000003">
    <property type="protein sequence ID" value="MVA98788.1"/>
    <property type="molecule type" value="Genomic_DNA"/>
</dbReference>
<sequence length="254" mass="26667">MTENQAGSHKTRLDDLLVTRGFFATRSRARDAVLRGTVLVDGRSQTKPGSRVARDAALAVDDPARAYVSRAALKLVAAFDRFELDPAGAVALDIGASTGGFTQVLLERGAGHVYAVDVGHGQLDMGLAGDPRVTNLEGLNARDLAPSHLDGRSVRFIVSDVSFISLKLALPAALDLAGKGAGTVLLVKPQFEAGRAAIGKGGILRDPALGERIAHEMAAWLESRPGWRGLGTMPSPIAGGDGNREYLLAGIKDR</sequence>
<evidence type="ECO:0000256" key="3">
    <source>
        <dbReference type="PROSITE-ProRule" id="PRU00182"/>
    </source>
</evidence>
<keyword evidence="6" id="KW-1185">Reference proteome</keyword>
<gene>
    <name evidence="5" type="ORF">GN330_16190</name>
</gene>
<dbReference type="NCBIfam" id="TIGR00478">
    <property type="entry name" value="tly"/>
    <property type="match status" value="1"/>
</dbReference>
<protein>
    <submittedName>
        <fullName evidence="5">TlyA family rRNA (Cytidine-2'-O)-methyltransferase</fullName>
    </submittedName>
</protein>
<dbReference type="RefSeq" id="WP_156713684.1">
    <property type="nucleotide sequence ID" value="NZ_WPHG01000003.1"/>
</dbReference>
<organism evidence="5 6">
    <name type="scientific">Nitratireductor arenosus</name>
    <dbReference type="NCBI Taxonomy" id="2682096"/>
    <lineage>
        <taxon>Bacteria</taxon>
        <taxon>Pseudomonadati</taxon>
        <taxon>Pseudomonadota</taxon>
        <taxon>Alphaproteobacteria</taxon>
        <taxon>Hyphomicrobiales</taxon>
        <taxon>Phyllobacteriaceae</taxon>
        <taxon>Nitratireductor</taxon>
    </lineage>
</organism>
<dbReference type="Proteomes" id="UP000463224">
    <property type="component" value="Unassembled WGS sequence"/>
</dbReference>
<keyword evidence="5" id="KW-0489">Methyltransferase</keyword>
<evidence type="ECO:0000259" key="4">
    <source>
        <dbReference type="SMART" id="SM00363"/>
    </source>
</evidence>
<dbReference type="PIRSF" id="PIRSF005578">
    <property type="entry name" value="TlyA"/>
    <property type="match status" value="1"/>
</dbReference>
<accession>A0A844QL59</accession>
<dbReference type="SUPFAM" id="SSF53335">
    <property type="entry name" value="S-adenosyl-L-methionine-dependent methyltransferases"/>
    <property type="match status" value="1"/>
</dbReference>
<dbReference type="InterPro" id="IPR036986">
    <property type="entry name" value="S4_RNA-bd_sf"/>
</dbReference>
<dbReference type="PANTHER" id="PTHR32319:SF0">
    <property type="entry name" value="BACTERIAL HEMOLYSIN-LIKE PROTEIN"/>
    <property type="match status" value="1"/>
</dbReference>
<evidence type="ECO:0000256" key="2">
    <source>
        <dbReference type="ARBA" id="ARBA00029460"/>
    </source>
</evidence>
<dbReference type="GO" id="GO:0003723">
    <property type="term" value="F:RNA binding"/>
    <property type="evidence" value="ECO:0007669"/>
    <property type="project" value="UniProtKB-KW"/>
</dbReference>
<dbReference type="InterPro" id="IPR002877">
    <property type="entry name" value="RNA_MeTrfase_FtsJ_dom"/>
</dbReference>
<dbReference type="InterPro" id="IPR004538">
    <property type="entry name" value="Hemolysin_A/TlyA"/>
</dbReference>
<dbReference type="PANTHER" id="PTHR32319">
    <property type="entry name" value="BACTERIAL HEMOLYSIN-LIKE PROTEIN"/>
    <property type="match status" value="1"/>
</dbReference>
<dbReference type="InterPro" id="IPR002942">
    <property type="entry name" value="S4_RNA-bd"/>
</dbReference>
<name>A0A844QL59_9HYPH</name>
<dbReference type="InterPro" id="IPR029063">
    <property type="entry name" value="SAM-dependent_MTases_sf"/>
</dbReference>
<evidence type="ECO:0000313" key="6">
    <source>
        <dbReference type="Proteomes" id="UP000463224"/>
    </source>
</evidence>
<comment type="similarity">
    <text evidence="2">Belongs to the TlyA family.</text>
</comment>
<keyword evidence="1 3" id="KW-0694">RNA-binding</keyword>
<dbReference type="SUPFAM" id="SSF55174">
    <property type="entry name" value="Alpha-L RNA-binding motif"/>
    <property type="match status" value="1"/>
</dbReference>
<dbReference type="Pfam" id="PF01479">
    <property type="entry name" value="S4"/>
    <property type="match status" value="1"/>
</dbReference>
<dbReference type="Gene3D" id="3.10.290.10">
    <property type="entry name" value="RNA-binding S4 domain"/>
    <property type="match status" value="1"/>
</dbReference>
<dbReference type="Gene3D" id="3.40.50.150">
    <property type="entry name" value="Vaccinia Virus protein VP39"/>
    <property type="match status" value="1"/>
</dbReference>
<dbReference type="AlphaFoldDB" id="A0A844QL59"/>
<proteinExistence type="inferred from homology"/>
<dbReference type="CDD" id="cd00165">
    <property type="entry name" value="S4"/>
    <property type="match status" value="1"/>
</dbReference>
<dbReference type="CDD" id="cd02440">
    <property type="entry name" value="AdoMet_MTases"/>
    <property type="match status" value="1"/>
</dbReference>